<protein>
    <submittedName>
        <fullName evidence="3">Uncharacterized protein</fullName>
    </submittedName>
</protein>
<keyword evidence="4" id="KW-1185">Reference proteome</keyword>
<comment type="similarity">
    <text evidence="1">Belongs to the GET4 family.</text>
</comment>
<dbReference type="InterPro" id="IPR011990">
    <property type="entry name" value="TPR-like_helical_dom_sf"/>
</dbReference>
<proteinExistence type="inferred from homology"/>
<feature type="region of interest" description="Disordered" evidence="2">
    <location>
        <begin position="336"/>
        <end position="388"/>
    </location>
</feature>
<dbReference type="RefSeq" id="XP_017993870.1">
    <property type="nucleotide sequence ID" value="XM_018137430.1"/>
</dbReference>
<feature type="compositionally biased region" description="Acidic residues" evidence="2">
    <location>
        <begin position="378"/>
        <end position="388"/>
    </location>
</feature>
<dbReference type="OrthoDB" id="10252405at2759"/>
<dbReference type="STRING" id="77020.A0A0M8MQE2"/>
<evidence type="ECO:0000313" key="3">
    <source>
        <dbReference type="EMBL" id="KOS16238.1"/>
    </source>
</evidence>
<dbReference type="Pfam" id="PF04190">
    <property type="entry name" value="GET4"/>
    <property type="match status" value="1"/>
</dbReference>
<dbReference type="EMBL" id="LGAV01000001">
    <property type="protein sequence ID" value="KOS16238.1"/>
    <property type="molecule type" value="Genomic_DNA"/>
</dbReference>
<organism evidence="3 4">
    <name type="scientific">Malassezia pachydermatis</name>
    <dbReference type="NCBI Taxonomy" id="77020"/>
    <lineage>
        <taxon>Eukaryota</taxon>
        <taxon>Fungi</taxon>
        <taxon>Dikarya</taxon>
        <taxon>Basidiomycota</taxon>
        <taxon>Ustilaginomycotina</taxon>
        <taxon>Malasseziomycetes</taxon>
        <taxon>Malasseziales</taxon>
        <taxon>Malasseziaceae</taxon>
        <taxon>Malassezia</taxon>
    </lineage>
</organism>
<dbReference type="InterPro" id="IPR007317">
    <property type="entry name" value="GET4"/>
</dbReference>
<dbReference type="VEuPathDB" id="FungiDB:Malapachy_2947"/>
<gene>
    <name evidence="3" type="ORF">Malapachy_2947</name>
</gene>
<dbReference type="GO" id="GO:0005829">
    <property type="term" value="C:cytosol"/>
    <property type="evidence" value="ECO:0007669"/>
    <property type="project" value="TreeGrafter"/>
</dbReference>
<evidence type="ECO:0000256" key="2">
    <source>
        <dbReference type="SAM" id="MobiDB-lite"/>
    </source>
</evidence>
<dbReference type="Gene3D" id="1.25.40.10">
    <property type="entry name" value="Tetratricopeptide repeat domain"/>
    <property type="match status" value="1"/>
</dbReference>
<evidence type="ECO:0000313" key="4">
    <source>
        <dbReference type="Proteomes" id="UP000037751"/>
    </source>
</evidence>
<name>A0A0M8MQE2_9BASI</name>
<comment type="caution">
    <text evidence="3">The sequence shown here is derived from an EMBL/GenBank/DDBJ whole genome shotgun (WGS) entry which is preliminary data.</text>
</comment>
<dbReference type="Proteomes" id="UP000037751">
    <property type="component" value="Unassembled WGS sequence"/>
</dbReference>
<dbReference type="PANTHER" id="PTHR12875">
    <property type="entry name" value="GOLGI TO ER TRAFFIC PROTEIN 4 HOMOLOG"/>
    <property type="match status" value="1"/>
</dbReference>
<dbReference type="GO" id="GO:0045048">
    <property type="term" value="P:protein insertion into ER membrane"/>
    <property type="evidence" value="ECO:0007669"/>
    <property type="project" value="InterPro"/>
</dbReference>
<dbReference type="AlphaFoldDB" id="A0A0M8MQE2"/>
<accession>A0A0M8MQE2</accession>
<reference evidence="3 4" key="1">
    <citation type="submission" date="2015-07" db="EMBL/GenBank/DDBJ databases">
        <title>Draft Genome Sequence of Malassezia furfur CBS1878 and Malassezia pachydermatis CBS1879.</title>
        <authorList>
            <person name="Triana S."/>
            <person name="Ohm R."/>
            <person name="Gonzalez A."/>
            <person name="DeCock H."/>
            <person name="Restrepo S."/>
            <person name="Celis A."/>
        </authorList>
    </citation>
    <scope>NUCLEOTIDE SEQUENCE [LARGE SCALE GENOMIC DNA]</scope>
    <source>
        <strain evidence="3 4">CBS 1879</strain>
    </source>
</reference>
<dbReference type="PANTHER" id="PTHR12875:SF0">
    <property type="entry name" value="GOLGI TO ER TRAFFIC PROTEIN 4 HOMOLOG"/>
    <property type="match status" value="1"/>
</dbReference>
<evidence type="ECO:0000256" key="1">
    <source>
        <dbReference type="ARBA" id="ARBA00005351"/>
    </source>
</evidence>
<dbReference type="GeneID" id="28729306"/>
<sequence>MDPSSIPGGSGGYELHQKLRTKTVRLLRKKKYEEAIETLYSGSMQLLDMKEEGSACDLAEYLLDVYTQADVSVTDESRDRITNILGKTTSPMWRKKTIAAAIKWSTAKAKHPLGDEKLRIFLADLLRKDKQYFDAEAQFIAACAFSSAPAKVFAEMLLQWNAEYAEALAETDPNKPSKDSVERVLTGTFALRGWIPLLLVNAPKSADEFLKAYVQGATQRHSTLLLPMKPNPREYKSPAKASTHETTIYMTASPALNFSQNAIALVMDADGKKPVPDEMKVAWQILMRQFLQEGGLNGLESVLELLSQISTRYFDLEPPRRQMDMISSMFSSMMGSGGASEAADAKTAVSIKQLPRPAEPEKMKKEHASASSAPAASEADELVDDEMD</sequence>
<feature type="compositionally biased region" description="Basic and acidic residues" evidence="2">
    <location>
        <begin position="358"/>
        <end position="368"/>
    </location>
</feature>